<comment type="caution">
    <text evidence="3">The sequence shown here is derived from an EMBL/GenBank/DDBJ whole genome shotgun (WGS) entry which is preliminary data.</text>
</comment>
<dbReference type="EMBL" id="JAGGKX010000001">
    <property type="protein sequence ID" value="MBP1968215.1"/>
    <property type="molecule type" value="Genomic_DNA"/>
</dbReference>
<dbReference type="Pfam" id="PF09902">
    <property type="entry name" value="DUF2129"/>
    <property type="match status" value="1"/>
</dbReference>
<sequence length="91" mass="10924">MRVKRQGLIIWFQHMKNIKQIKRYGHLIYTSKKLKYAVIYVDQSELEDIEHKLLKLSFVSKVDRSAKPFIETNFENSIPDKAKEYDYKMGI</sequence>
<proteinExistence type="inferred from homology"/>
<evidence type="ECO:0000313" key="4">
    <source>
        <dbReference type="Proteomes" id="UP001519345"/>
    </source>
</evidence>
<name>A0ABS4IBB0_9BACI</name>
<evidence type="ECO:0000313" key="3">
    <source>
        <dbReference type="EMBL" id="MBP1968215.1"/>
    </source>
</evidence>
<organism evidence="3 4">
    <name type="scientific">Virgibacillus natechei</name>
    <dbReference type="NCBI Taxonomy" id="1216297"/>
    <lineage>
        <taxon>Bacteria</taxon>
        <taxon>Bacillati</taxon>
        <taxon>Bacillota</taxon>
        <taxon>Bacilli</taxon>
        <taxon>Bacillales</taxon>
        <taxon>Bacillaceae</taxon>
        <taxon>Virgibacillus</taxon>
    </lineage>
</organism>
<reference evidence="3 4" key="1">
    <citation type="submission" date="2021-03" db="EMBL/GenBank/DDBJ databases">
        <title>Genomic Encyclopedia of Type Strains, Phase IV (KMG-IV): sequencing the most valuable type-strain genomes for metagenomic binning, comparative biology and taxonomic classification.</title>
        <authorList>
            <person name="Goeker M."/>
        </authorList>
    </citation>
    <scope>NUCLEOTIDE SEQUENCE [LARGE SCALE GENOMIC DNA]</scope>
    <source>
        <strain evidence="3 4">DSM 25609</strain>
    </source>
</reference>
<dbReference type="InterPro" id="IPR016979">
    <property type="entry name" value="DUF2129"/>
</dbReference>
<comment type="similarity">
    <text evidence="2">Belongs to the UPF0298 family.</text>
</comment>
<dbReference type="PIRSF" id="PIRSF031653">
    <property type="entry name" value="UCP031653"/>
    <property type="match status" value="1"/>
</dbReference>
<evidence type="ECO:0000256" key="1">
    <source>
        <dbReference type="ARBA" id="ARBA00022490"/>
    </source>
</evidence>
<evidence type="ECO:0000256" key="2">
    <source>
        <dbReference type="HAMAP-Rule" id="MF_01126"/>
    </source>
</evidence>
<comment type="subcellular location">
    <subcellularLocation>
        <location evidence="2">Cytoplasm</location>
    </subcellularLocation>
</comment>
<protein>
    <recommendedName>
        <fullName evidence="2">UPF0298 protein J2Z83_000307</fullName>
    </recommendedName>
</protein>
<keyword evidence="1 2" id="KW-0963">Cytoplasm</keyword>
<dbReference type="HAMAP" id="MF_01126">
    <property type="entry name" value="UPF0298"/>
    <property type="match status" value="1"/>
</dbReference>
<gene>
    <name evidence="3" type="ORF">J2Z83_000307</name>
</gene>
<dbReference type="NCBIfam" id="NF002777">
    <property type="entry name" value="PRK02886.1"/>
    <property type="match status" value="1"/>
</dbReference>
<dbReference type="Proteomes" id="UP001519345">
    <property type="component" value="Unassembled WGS sequence"/>
</dbReference>
<keyword evidence="4" id="KW-1185">Reference proteome</keyword>
<accession>A0ABS4IBB0</accession>
<dbReference type="RefSeq" id="WP_209461443.1">
    <property type="nucleotide sequence ID" value="NZ_CP110224.1"/>
</dbReference>